<sequence length="221" mass="24549">MQIVPDGDRFERSLRGGGWRSAYRIAAGGGTVLRVTEKLVGACLSLIDSEHSECAHKAMGALTSALEPRTMPLFQGSVEENSFERLTQDMDDISGDYRFGEFSQHCSRAVSRCFIAQEHSARLPLADIERLFARELITDMVSRNFFPAVREGIALNAGRDLVAQLSWEHTILDNLGGLVEGFARSLMSGRRMRVVRSRPVEGNGKPFNLQRLNEPLRVLGV</sequence>
<protein>
    <submittedName>
        <fullName evidence="1">Uncharacterized protein</fullName>
    </submittedName>
</protein>
<organism evidence="1">
    <name type="scientific">mine drainage metagenome</name>
    <dbReference type="NCBI Taxonomy" id="410659"/>
    <lineage>
        <taxon>unclassified sequences</taxon>
        <taxon>metagenomes</taxon>
        <taxon>ecological metagenomes</taxon>
    </lineage>
</organism>
<gene>
    <name evidence="1" type="ORF">CARN3_0775</name>
</gene>
<comment type="caution">
    <text evidence="1">The sequence shown here is derived from an EMBL/GenBank/DDBJ whole genome shotgun (WGS) entry which is preliminary data.</text>
</comment>
<evidence type="ECO:0000313" key="1">
    <source>
        <dbReference type="EMBL" id="CBH99819.1"/>
    </source>
</evidence>
<accession>E6PY10</accession>
<dbReference type="AlphaFoldDB" id="E6PY10"/>
<reference evidence="1" key="1">
    <citation type="submission" date="2009-10" db="EMBL/GenBank/DDBJ databases">
        <title>Diversity of trophic interactions inside an arsenic-rich microbial ecosystem.</title>
        <authorList>
            <person name="Bertin P.N."/>
            <person name="Heinrich-Salmeron A."/>
            <person name="Pelletier E."/>
            <person name="Goulhen-Chollet F."/>
            <person name="Arsene-Ploetze F."/>
            <person name="Gallien S."/>
            <person name="Calteau A."/>
            <person name="Vallenet D."/>
            <person name="Casiot C."/>
            <person name="Chane-Woon-Ming B."/>
            <person name="Giloteaux L."/>
            <person name="Barakat M."/>
            <person name="Bonnefoy V."/>
            <person name="Bruneel O."/>
            <person name="Chandler M."/>
            <person name="Cleiss J."/>
            <person name="Duran R."/>
            <person name="Elbaz-Poulichet F."/>
            <person name="Fonknechten N."/>
            <person name="Lauga B."/>
            <person name="Mornico D."/>
            <person name="Ortet P."/>
            <person name="Schaeffer C."/>
            <person name="Siguier P."/>
            <person name="Alexander Thil Smith A."/>
            <person name="Van Dorsselaer A."/>
            <person name="Weissenbach J."/>
            <person name="Medigue C."/>
            <person name="Le Paslier D."/>
        </authorList>
    </citation>
    <scope>NUCLEOTIDE SEQUENCE</scope>
</reference>
<dbReference type="EMBL" id="CABN01000055">
    <property type="protein sequence ID" value="CBH99819.1"/>
    <property type="molecule type" value="Genomic_DNA"/>
</dbReference>
<name>E6PY10_9ZZZZ</name>
<proteinExistence type="predicted"/>